<dbReference type="EMBL" id="CP134081">
    <property type="protein sequence ID" value="WNC08917.1"/>
    <property type="molecule type" value="Genomic_DNA"/>
</dbReference>
<evidence type="ECO:0000313" key="4">
    <source>
        <dbReference type="EMBL" id="WNC08917.1"/>
    </source>
</evidence>
<dbReference type="PRINTS" id="PR00081">
    <property type="entry name" value="GDHRDH"/>
</dbReference>
<feature type="region of interest" description="Disordered" evidence="3">
    <location>
        <begin position="1"/>
        <end position="22"/>
    </location>
</feature>
<dbReference type="EC" id="1.1.1.47" evidence="4"/>
<reference evidence="4" key="1">
    <citation type="submission" date="2023-09" db="EMBL/GenBank/DDBJ databases">
        <title>First report of Pseudomonas coleopterorum DJ13 causing leaf spot on Rhododendron pulchrum Sweet in China.</title>
        <authorList>
            <person name="Zhang Y."/>
        </authorList>
    </citation>
    <scope>NUCLEOTIDE SEQUENCE</scope>
    <source>
        <strain evidence="4">DJ13</strain>
    </source>
</reference>
<dbReference type="GO" id="GO:0047936">
    <property type="term" value="F:glucose 1-dehydrogenase [NAD(P)+] activity"/>
    <property type="evidence" value="ECO:0007669"/>
    <property type="project" value="UniProtKB-EC"/>
</dbReference>
<organism evidence="4 5">
    <name type="scientific">Pseudomonas coleopterorum</name>
    <dbReference type="NCBI Taxonomy" id="1605838"/>
    <lineage>
        <taxon>Bacteria</taxon>
        <taxon>Pseudomonadati</taxon>
        <taxon>Pseudomonadota</taxon>
        <taxon>Gammaproteobacteria</taxon>
        <taxon>Pseudomonadales</taxon>
        <taxon>Pseudomonadaceae</taxon>
        <taxon>Pseudomonas</taxon>
    </lineage>
</organism>
<accession>A0AAJ6LXQ9</accession>
<dbReference type="InterPro" id="IPR036291">
    <property type="entry name" value="NAD(P)-bd_dom_sf"/>
</dbReference>
<comment type="similarity">
    <text evidence="1">Belongs to the short-chain dehydrogenases/reductases (SDR) family.</text>
</comment>
<evidence type="ECO:0000313" key="5">
    <source>
        <dbReference type="Proteomes" id="UP001258207"/>
    </source>
</evidence>
<dbReference type="FunFam" id="3.40.50.720:FF:000084">
    <property type="entry name" value="Short-chain dehydrogenase reductase"/>
    <property type="match status" value="1"/>
</dbReference>
<dbReference type="Gene3D" id="3.40.50.720">
    <property type="entry name" value="NAD(P)-binding Rossmann-like Domain"/>
    <property type="match status" value="1"/>
</dbReference>
<evidence type="ECO:0000256" key="2">
    <source>
        <dbReference type="ARBA" id="ARBA00023002"/>
    </source>
</evidence>
<sequence length="285" mass="30165">MQILPQSQNRMPGRESELTPPAEHIRATYKGAGRLQGKKAIVTGGDSGIGRAVAVHFAREGADVAIVHLPEEADDAAESIRMIEAEGVQALSIEADLRSPKACKEVIDTAIGAFGSLHILVNNAGIQKVAKDLSDISDSDWLWHFEINVHAMFFLSRAALPHLGEGASIINTTSVNAFAGNEFLVAYSTTKAAQAGFTRALALQLAAKGIRVNEVAPGPVWTSIQPAGFGPMDPQMVADMGKDVPMKRIGQPSELGPAYVYLASEEASFVTGQTIHVNGGMIING</sequence>
<dbReference type="AlphaFoldDB" id="A0AAJ6LXQ9"/>
<dbReference type="PRINTS" id="PR00080">
    <property type="entry name" value="SDRFAMILY"/>
</dbReference>
<dbReference type="Pfam" id="PF13561">
    <property type="entry name" value="adh_short_C2"/>
    <property type="match status" value="1"/>
</dbReference>
<dbReference type="NCBIfam" id="NF005559">
    <property type="entry name" value="PRK07231.1"/>
    <property type="match status" value="1"/>
</dbReference>
<dbReference type="Proteomes" id="UP001258207">
    <property type="component" value="Chromosome"/>
</dbReference>
<proteinExistence type="inferred from homology"/>
<evidence type="ECO:0000256" key="1">
    <source>
        <dbReference type="ARBA" id="ARBA00006484"/>
    </source>
</evidence>
<name>A0AAJ6LXQ9_9PSED</name>
<dbReference type="RefSeq" id="WP_090356692.1">
    <property type="nucleotide sequence ID" value="NZ_CP134081.1"/>
</dbReference>
<gene>
    <name evidence="4" type="ORF">RI108_16755</name>
</gene>
<dbReference type="PANTHER" id="PTHR48107:SF16">
    <property type="entry name" value="NADPH-DEPENDENT ALDEHYDE REDUCTASE 1, CHLOROPLASTIC"/>
    <property type="match status" value="1"/>
</dbReference>
<dbReference type="PANTHER" id="PTHR48107">
    <property type="entry name" value="NADPH-DEPENDENT ALDEHYDE REDUCTASE-LIKE PROTEIN, CHLOROPLASTIC-RELATED"/>
    <property type="match status" value="1"/>
</dbReference>
<dbReference type="SUPFAM" id="SSF51735">
    <property type="entry name" value="NAD(P)-binding Rossmann-fold domains"/>
    <property type="match status" value="1"/>
</dbReference>
<keyword evidence="2 4" id="KW-0560">Oxidoreductase</keyword>
<evidence type="ECO:0000256" key="3">
    <source>
        <dbReference type="SAM" id="MobiDB-lite"/>
    </source>
</evidence>
<protein>
    <submittedName>
        <fullName evidence="4">Glucose 1-dehydrogenase</fullName>
        <ecNumber evidence="4">1.1.1.47</ecNumber>
    </submittedName>
</protein>
<dbReference type="InterPro" id="IPR002347">
    <property type="entry name" value="SDR_fam"/>
</dbReference>
<feature type="compositionally biased region" description="Polar residues" evidence="3">
    <location>
        <begin position="1"/>
        <end position="10"/>
    </location>
</feature>